<keyword evidence="6" id="KW-0677">Repeat</keyword>
<dbReference type="PRINTS" id="PR00421">
    <property type="entry name" value="THIOREDOXIN"/>
</dbReference>
<proteinExistence type="inferred from homology"/>
<dbReference type="CDD" id="cd02981">
    <property type="entry name" value="PDI_b_family"/>
    <property type="match status" value="1"/>
</dbReference>
<keyword evidence="8 11" id="KW-1015">Disulfide bond</keyword>
<evidence type="ECO:0000256" key="8">
    <source>
        <dbReference type="ARBA" id="ARBA00023157"/>
    </source>
</evidence>
<dbReference type="Pfam" id="PF13848">
    <property type="entry name" value="Thioredoxin_6"/>
    <property type="match status" value="1"/>
</dbReference>
<dbReference type="SUPFAM" id="SSF52833">
    <property type="entry name" value="Thioredoxin-like"/>
    <property type="match status" value="4"/>
</dbReference>
<feature type="disulfide bond" description="Redox-active" evidence="11">
    <location>
        <begin position="394"/>
        <end position="397"/>
    </location>
</feature>
<evidence type="ECO:0000256" key="6">
    <source>
        <dbReference type="ARBA" id="ARBA00022737"/>
    </source>
</evidence>
<keyword evidence="9 13" id="KW-0413">Isomerase</keyword>
<feature type="disulfide bond" description="Redox-active" evidence="11">
    <location>
        <begin position="53"/>
        <end position="56"/>
    </location>
</feature>
<dbReference type="FunFam" id="3.40.30.10:FF:000042">
    <property type="entry name" value="protein disulfide-isomerase A2"/>
    <property type="match status" value="1"/>
</dbReference>
<name>A0A2I9LPF6_9SCOR</name>
<dbReference type="Pfam" id="PF00085">
    <property type="entry name" value="Thioredoxin"/>
    <property type="match status" value="2"/>
</dbReference>
<evidence type="ECO:0000256" key="11">
    <source>
        <dbReference type="PIRSR" id="PIRSR605792-51"/>
    </source>
</evidence>
<dbReference type="NCBIfam" id="TIGR01130">
    <property type="entry name" value="ER_PDI_fam"/>
    <property type="match status" value="1"/>
</dbReference>
<reference evidence="16" key="1">
    <citation type="journal article" date="2017" name="Toxicon">
        <title>Venom-gland transcriptomics and venom proteomics of the Hentz striped scorpion (Centruroides hentzi; Buthidae) reveal high toxin diversity in a harmless member of a lethal family.</title>
        <authorList>
            <person name="Ward M.J."/>
            <person name="Ellsworth S.A."/>
            <person name="Rokyta D.R."/>
        </authorList>
    </citation>
    <scope>NUCLEOTIDE SEQUENCE</scope>
    <source>
        <tissue evidence="16">Venom gland</tissue>
    </source>
</reference>
<evidence type="ECO:0000256" key="3">
    <source>
        <dbReference type="ARBA" id="ARBA00006347"/>
    </source>
</evidence>
<dbReference type="PANTHER" id="PTHR18929">
    <property type="entry name" value="PROTEIN DISULFIDE ISOMERASE"/>
    <property type="match status" value="1"/>
</dbReference>
<dbReference type="InterPro" id="IPR005788">
    <property type="entry name" value="PDI_thioredoxin-like_dom"/>
</dbReference>
<keyword evidence="5 13" id="KW-0732">Signal</keyword>
<evidence type="ECO:0000256" key="9">
    <source>
        <dbReference type="ARBA" id="ARBA00023235"/>
    </source>
</evidence>
<evidence type="ECO:0000256" key="5">
    <source>
        <dbReference type="ARBA" id="ARBA00022729"/>
    </source>
</evidence>
<dbReference type="CDD" id="cd02995">
    <property type="entry name" value="PDI_a_PDI_a'_C"/>
    <property type="match status" value="1"/>
</dbReference>
<comment type="subcellular location">
    <subcellularLocation>
        <location evidence="2">Endoplasmic reticulum lumen</location>
    </subcellularLocation>
</comment>
<dbReference type="FunFam" id="3.40.30.10:FF:000023">
    <property type="entry name" value="Protein disulfide-isomerase"/>
    <property type="match status" value="1"/>
</dbReference>
<dbReference type="Gene3D" id="3.40.30.10">
    <property type="entry name" value="Glutaredoxin"/>
    <property type="match status" value="4"/>
</dbReference>
<dbReference type="InterPro" id="IPR017937">
    <property type="entry name" value="Thioredoxin_CS"/>
</dbReference>
<keyword evidence="7" id="KW-0256">Endoplasmic reticulum</keyword>
<dbReference type="PANTHER" id="PTHR18929:SF240">
    <property type="entry name" value="PROTEIN DISULFIDE-ISOMERASE"/>
    <property type="match status" value="1"/>
</dbReference>
<feature type="chain" id="PRO_5014210063" description="Protein disulfide-isomerase" evidence="13">
    <location>
        <begin position="20"/>
        <end position="497"/>
    </location>
</feature>
<protein>
    <recommendedName>
        <fullName evidence="4 13">Protein disulfide-isomerase</fullName>
        <ecNumber evidence="4 13">5.3.4.1</ecNumber>
    </recommendedName>
</protein>
<evidence type="ECO:0000256" key="12">
    <source>
        <dbReference type="RuleBase" id="RU004208"/>
    </source>
</evidence>
<feature type="signal peptide" evidence="13">
    <location>
        <begin position="1"/>
        <end position="19"/>
    </location>
</feature>
<comment type="similarity">
    <text evidence="3 12">Belongs to the protein disulfide isomerase family.</text>
</comment>
<evidence type="ECO:0000256" key="1">
    <source>
        <dbReference type="ARBA" id="ARBA00001182"/>
    </source>
</evidence>
<dbReference type="InterPro" id="IPR013766">
    <property type="entry name" value="Thioredoxin_domain"/>
</dbReference>
<dbReference type="PROSITE" id="PS51352">
    <property type="entry name" value="THIOREDOXIN_2"/>
    <property type="match status" value="2"/>
</dbReference>
<dbReference type="EC" id="5.3.4.1" evidence="4 13"/>
<dbReference type="EMBL" id="GFWZ01000275">
    <property type="protein sequence ID" value="MBW20265.1"/>
    <property type="molecule type" value="Transcribed_RNA"/>
</dbReference>
<dbReference type="FunFam" id="3.40.30.10:FF:000030">
    <property type="entry name" value="Protein disulfide-isomerase"/>
    <property type="match status" value="1"/>
</dbReference>
<evidence type="ECO:0000256" key="7">
    <source>
        <dbReference type="ARBA" id="ARBA00022824"/>
    </source>
</evidence>
<evidence type="ECO:0000313" key="16">
    <source>
        <dbReference type="EMBL" id="MBW20265.1"/>
    </source>
</evidence>
<dbReference type="GO" id="GO:0006457">
    <property type="term" value="P:protein folding"/>
    <property type="evidence" value="ECO:0007669"/>
    <property type="project" value="TreeGrafter"/>
</dbReference>
<feature type="compositionally biased region" description="Acidic residues" evidence="14">
    <location>
        <begin position="479"/>
        <end position="489"/>
    </location>
</feature>
<dbReference type="InterPro" id="IPR036249">
    <property type="entry name" value="Thioredoxin-like_sf"/>
</dbReference>
<dbReference type="AlphaFoldDB" id="A0A2I9LPF6"/>
<comment type="catalytic activity">
    <reaction evidence="1 13">
        <text>Catalyzes the rearrangement of -S-S- bonds in proteins.</text>
        <dbReference type="EC" id="5.3.4.1"/>
    </reaction>
</comment>
<evidence type="ECO:0000256" key="2">
    <source>
        <dbReference type="ARBA" id="ARBA00004319"/>
    </source>
</evidence>
<dbReference type="NCBIfam" id="TIGR01126">
    <property type="entry name" value="pdi_dom"/>
    <property type="match status" value="2"/>
</dbReference>
<dbReference type="GO" id="GO:0005788">
    <property type="term" value="C:endoplasmic reticulum lumen"/>
    <property type="evidence" value="ECO:0007669"/>
    <property type="project" value="UniProtKB-SubCell"/>
</dbReference>
<dbReference type="FunFam" id="3.40.30.10:FF:000027">
    <property type="entry name" value="protein disulfide-isomerase A2"/>
    <property type="match status" value="1"/>
</dbReference>
<dbReference type="GO" id="GO:0003756">
    <property type="term" value="F:protein disulfide isomerase activity"/>
    <property type="evidence" value="ECO:0007669"/>
    <property type="project" value="UniProtKB-EC"/>
</dbReference>
<feature type="domain" description="Thioredoxin" evidence="15">
    <location>
        <begin position="346"/>
        <end position="471"/>
    </location>
</feature>
<dbReference type="InterPro" id="IPR005792">
    <property type="entry name" value="Prot_disulphide_isomerase"/>
</dbReference>
<evidence type="ECO:0000259" key="15">
    <source>
        <dbReference type="PROSITE" id="PS51352"/>
    </source>
</evidence>
<evidence type="ECO:0000256" key="13">
    <source>
        <dbReference type="RuleBase" id="RU361130"/>
    </source>
</evidence>
<evidence type="ECO:0000256" key="10">
    <source>
        <dbReference type="ARBA" id="ARBA00023284"/>
    </source>
</evidence>
<sequence length="497" mass="56814">MTLFNKLIPVALYVTVVAGQVGEEDVLVLKKDNFDREIESNKHVLVEFYAPWCGHCKALAPEYAKAAKQLSEEKSEIRLAKVDATEESELAGKFKVKGYPTIKFFREGEPIDYTGGRTANDIVNWLKKKTGPPAINLNTVEEAVQFKDSKDVVVIGFFKDPESKPAKAYLEAAYAIDDHPFGITSDEKVYKEFKVEKDTIILFKKFDEGKNEYEEEITKDNIKKFVKSNSLPLVIEFSHATAQKIFGGDIKLHNLLFISKKSKVFDEILKKYNNVAKEFKNKVLFVYINSDEADHEKIIEFFGLKKEEQPAMRLIKLEEGMSKYKPETTELSEENIQKFVKGVLDGTVKQHLLSQDLPEDWDKHPVKVLVNKNFDEVAFDKSKDVIVEFYAPWCGHCKQLAPIYEELGEKYKDRDDIVIAKMDATANELEHTKINSFPTIKLYKKGTNEAVEYNGERTLEGISKFIQTDGEYGRAAPDQEPEAQEEPKEEDSKKDEL</sequence>
<feature type="domain" description="Thioredoxin" evidence="15">
    <location>
        <begin position="1"/>
        <end position="131"/>
    </location>
</feature>
<evidence type="ECO:0000256" key="4">
    <source>
        <dbReference type="ARBA" id="ARBA00012723"/>
    </source>
</evidence>
<feature type="region of interest" description="Disordered" evidence="14">
    <location>
        <begin position="470"/>
        <end position="497"/>
    </location>
</feature>
<accession>A0A2I9LPF6</accession>
<dbReference type="CDD" id="cd02961">
    <property type="entry name" value="PDI_a_family"/>
    <property type="match status" value="1"/>
</dbReference>
<keyword evidence="10 11" id="KW-0676">Redox-active center</keyword>
<dbReference type="CDD" id="cd02982">
    <property type="entry name" value="PDI_b'_family"/>
    <property type="match status" value="1"/>
</dbReference>
<dbReference type="GO" id="GO:0034976">
    <property type="term" value="P:response to endoplasmic reticulum stress"/>
    <property type="evidence" value="ECO:0007669"/>
    <property type="project" value="TreeGrafter"/>
</dbReference>
<dbReference type="PROSITE" id="PS00194">
    <property type="entry name" value="THIOREDOXIN_1"/>
    <property type="match status" value="2"/>
</dbReference>
<organism evidence="16">
    <name type="scientific">Centruroides hentzi</name>
    <dbReference type="NCBI Taxonomy" id="88313"/>
    <lineage>
        <taxon>Eukaryota</taxon>
        <taxon>Metazoa</taxon>
        <taxon>Ecdysozoa</taxon>
        <taxon>Arthropoda</taxon>
        <taxon>Chelicerata</taxon>
        <taxon>Arachnida</taxon>
        <taxon>Scorpiones</taxon>
        <taxon>Buthida</taxon>
        <taxon>Buthoidea</taxon>
        <taxon>Buthidae</taxon>
        <taxon>Centruroides</taxon>
    </lineage>
</organism>
<evidence type="ECO:0000256" key="14">
    <source>
        <dbReference type="SAM" id="MobiDB-lite"/>
    </source>
</evidence>